<gene>
    <name evidence="4" type="ORF">POTOM_051429</name>
</gene>
<name>A0A8X7YGC7_POPTO</name>
<evidence type="ECO:0000256" key="1">
    <source>
        <dbReference type="SAM" id="MobiDB-lite"/>
    </source>
</evidence>
<feature type="compositionally biased region" description="Polar residues" evidence="1">
    <location>
        <begin position="26"/>
        <end position="35"/>
    </location>
</feature>
<organism evidence="4 5">
    <name type="scientific">Populus tomentosa</name>
    <name type="common">Chinese white poplar</name>
    <dbReference type="NCBI Taxonomy" id="118781"/>
    <lineage>
        <taxon>Eukaryota</taxon>
        <taxon>Viridiplantae</taxon>
        <taxon>Streptophyta</taxon>
        <taxon>Embryophyta</taxon>
        <taxon>Tracheophyta</taxon>
        <taxon>Spermatophyta</taxon>
        <taxon>Magnoliopsida</taxon>
        <taxon>eudicotyledons</taxon>
        <taxon>Gunneridae</taxon>
        <taxon>Pentapetalae</taxon>
        <taxon>rosids</taxon>
        <taxon>fabids</taxon>
        <taxon>Malpighiales</taxon>
        <taxon>Salicaceae</taxon>
        <taxon>Saliceae</taxon>
        <taxon>Populus</taxon>
    </lineage>
</organism>
<sequence length="402" mass="45623">MLTEPSNHTTKHNWNVRPCLPPSSMGEVSQRQDLETATSTNIIPSQFDQLAPAFCISECLFDLQQDDDYEIATFPSSSQVPGPNDAKMSSYQSSRGNIFDESSWQTVLRPYLSSNQHHKYCEKTQKNLPSINLWGSTSLSLERVQLLGDNATLIGRPLQPTSDRQNDPEVSSLLNFILMFSCAYIMSGFLLYQMCLFQLPIQIWYKLLKSQQLESSTRHLGDGSSTSSGSGSSGPIFSSKKRITWTQGLHEKFVKCVNSLGGAASKSKTKGHTEDDGNKRIDHRSGQKSLAGTQDQVVFWFHLSLFLFIILFHKFVLQKYRSDKCLSECKQEKPTINDIPQLVFSSRISMGIKEAQQLQLDIEKHLHEQLEIQRNILLQNEKVGRQLELMLEQQQRTSKRLP</sequence>
<dbReference type="OrthoDB" id="837638at2759"/>
<keyword evidence="2" id="KW-1133">Transmembrane helix</keyword>
<proteinExistence type="predicted"/>
<feature type="region of interest" description="Disordered" evidence="1">
    <location>
        <begin position="218"/>
        <end position="238"/>
    </location>
</feature>
<feature type="transmembrane region" description="Helical" evidence="2">
    <location>
        <begin position="297"/>
        <end position="317"/>
    </location>
</feature>
<keyword evidence="2" id="KW-0472">Membrane</keyword>
<dbReference type="InterPro" id="IPR025756">
    <property type="entry name" value="Myb_CC_LHEQLE"/>
</dbReference>
<evidence type="ECO:0000259" key="3">
    <source>
        <dbReference type="Pfam" id="PF14379"/>
    </source>
</evidence>
<dbReference type="PANTHER" id="PTHR31499">
    <property type="entry name" value="MYB FAMILY TRANSCRIPTION FACTOR PHL11"/>
    <property type="match status" value="1"/>
</dbReference>
<dbReference type="AlphaFoldDB" id="A0A8X7YGC7"/>
<dbReference type="InterPro" id="IPR046955">
    <property type="entry name" value="PHR1-like"/>
</dbReference>
<accession>A0A8X7YGC7</accession>
<keyword evidence="5" id="KW-1185">Reference proteome</keyword>
<evidence type="ECO:0000313" key="5">
    <source>
        <dbReference type="Proteomes" id="UP000886885"/>
    </source>
</evidence>
<feature type="compositionally biased region" description="Basic and acidic residues" evidence="1">
    <location>
        <begin position="271"/>
        <end position="285"/>
    </location>
</feature>
<dbReference type="GO" id="GO:0003700">
    <property type="term" value="F:DNA-binding transcription factor activity"/>
    <property type="evidence" value="ECO:0007669"/>
    <property type="project" value="InterPro"/>
</dbReference>
<dbReference type="PANTHER" id="PTHR31499:SF80">
    <property type="entry name" value="HTH MYB-TYPE DOMAIN-CONTAINING PROTEIN"/>
    <property type="match status" value="1"/>
</dbReference>
<feature type="compositionally biased region" description="Low complexity" evidence="1">
    <location>
        <begin position="222"/>
        <end position="238"/>
    </location>
</feature>
<evidence type="ECO:0000313" key="4">
    <source>
        <dbReference type="EMBL" id="KAG6744790.1"/>
    </source>
</evidence>
<dbReference type="Pfam" id="PF14379">
    <property type="entry name" value="Myb_CC_LHEQLE"/>
    <property type="match status" value="1"/>
</dbReference>
<reference evidence="4" key="1">
    <citation type="journal article" date="2020" name="bioRxiv">
        <title>Hybrid origin of Populus tomentosa Carr. identified through genome sequencing and phylogenomic analysis.</title>
        <authorList>
            <person name="An X."/>
            <person name="Gao K."/>
            <person name="Chen Z."/>
            <person name="Li J."/>
            <person name="Yang X."/>
            <person name="Yang X."/>
            <person name="Zhou J."/>
            <person name="Guo T."/>
            <person name="Zhao T."/>
            <person name="Huang S."/>
            <person name="Miao D."/>
            <person name="Khan W.U."/>
            <person name="Rao P."/>
            <person name="Ye M."/>
            <person name="Lei B."/>
            <person name="Liao W."/>
            <person name="Wang J."/>
            <person name="Ji L."/>
            <person name="Li Y."/>
            <person name="Guo B."/>
            <person name="Mustafa N.S."/>
            <person name="Li S."/>
            <person name="Yun Q."/>
            <person name="Keller S.R."/>
            <person name="Mao J."/>
            <person name="Zhang R."/>
            <person name="Strauss S.H."/>
        </authorList>
    </citation>
    <scope>NUCLEOTIDE SEQUENCE</scope>
    <source>
        <strain evidence="4">GM15</strain>
        <tissue evidence="4">Leaf</tissue>
    </source>
</reference>
<feature type="transmembrane region" description="Helical" evidence="2">
    <location>
        <begin position="173"/>
        <end position="192"/>
    </location>
</feature>
<feature type="region of interest" description="Disordered" evidence="1">
    <location>
        <begin position="1"/>
        <end position="35"/>
    </location>
</feature>
<comment type="caution">
    <text evidence="4">The sequence shown here is derived from an EMBL/GenBank/DDBJ whole genome shotgun (WGS) entry which is preliminary data.</text>
</comment>
<feature type="region of interest" description="Disordered" evidence="1">
    <location>
        <begin position="262"/>
        <end position="287"/>
    </location>
</feature>
<dbReference type="EMBL" id="JAAWWB010000031">
    <property type="protein sequence ID" value="KAG6744790.1"/>
    <property type="molecule type" value="Genomic_DNA"/>
</dbReference>
<feature type="domain" description="MYB-CC type transcription factor LHEQLE-containing" evidence="3">
    <location>
        <begin position="351"/>
        <end position="397"/>
    </location>
</feature>
<evidence type="ECO:0000256" key="2">
    <source>
        <dbReference type="SAM" id="Phobius"/>
    </source>
</evidence>
<protein>
    <recommendedName>
        <fullName evidence="3">MYB-CC type transcription factor LHEQLE-containing domain-containing protein</fullName>
    </recommendedName>
</protein>
<dbReference type="Proteomes" id="UP000886885">
    <property type="component" value="Chromosome 16A"/>
</dbReference>
<keyword evidence="2" id="KW-0812">Transmembrane</keyword>